<dbReference type="Proteomes" id="UP000595140">
    <property type="component" value="Unassembled WGS sequence"/>
</dbReference>
<evidence type="ECO:0000313" key="2">
    <source>
        <dbReference type="EMBL" id="VFQ71177.1"/>
    </source>
</evidence>
<reference evidence="2 3" key="1">
    <citation type="submission" date="2018-04" db="EMBL/GenBank/DDBJ databases">
        <authorList>
            <person name="Vogel A."/>
        </authorList>
    </citation>
    <scope>NUCLEOTIDE SEQUENCE [LARGE SCALE GENOMIC DNA]</scope>
</reference>
<dbReference type="AlphaFoldDB" id="A0A484L4B4"/>
<accession>A0A484L4B4</accession>
<evidence type="ECO:0000256" key="1">
    <source>
        <dbReference type="SAM" id="Phobius"/>
    </source>
</evidence>
<feature type="transmembrane region" description="Helical" evidence="1">
    <location>
        <begin position="12"/>
        <end position="36"/>
    </location>
</feature>
<protein>
    <submittedName>
        <fullName evidence="2">Uncharacterized protein</fullName>
    </submittedName>
</protein>
<feature type="transmembrane region" description="Helical" evidence="1">
    <location>
        <begin position="65"/>
        <end position="83"/>
    </location>
</feature>
<dbReference type="EMBL" id="OOIL02001001">
    <property type="protein sequence ID" value="VFQ71177.1"/>
    <property type="molecule type" value="Genomic_DNA"/>
</dbReference>
<evidence type="ECO:0000313" key="3">
    <source>
        <dbReference type="Proteomes" id="UP000595140"/>
    </source>
</evidence>
<keyword evidence="1" id="KW-0812">Transmembrane</keyword>
<sequence length="85" mass="9599">MCKTQPSEWSSFLVSKSFLCQLCLWPSGFIVAFLPFEALGLSFKQMGMFTTATKEDVMEAVGWNIIGRDFLIVSLHVFIITMVKV</sequence>
<keyword evidence="1" id="KW-0472">Membrane</keyword>
<organism evidence="2 3">
    <name type="scientific">Cuscuta campestris</name>
    <dbReference type="NCBI Taxonomy" id="132261"/>
    <lineage>
        <taxon>Eukaryota</taxon>
        <taxon>Viridiplantae</taxon>
        <taxon>Streptophyta</taxon>
        <taxon>Embryophyta</taxon>
        <taxon>Tracheophyta</taxon>
        <taxon>Spermatophyta</taxon>
        <taxon>Magnoliopsida</taxon>
        <taxon>eudicotyledons</taxon>
        <taxon>Gunneridae</taxon>
        <taxon>Pentapetalae</taxon>
        <taxon>asterids</taxon>
        <taxon>lamiids</taxon>
        <taxon>Solanales</taxon>
        <taxon>Convolvulaceae</taxon>
        <taxon>Cuscuteae</taxon>
        <taxon>Cuscuta</taxon>
        <taxon>Cuscuta subgen. Grammica</taxon>
        <taxon>Cuscuta sect. Cleistogrammica</taxon>
    </lineage>
</organism>
<keyword evidence="3" id="KW-1185">Reference proteome</keyword>
<gene>
    <name evidence="2" type="ORF">CCAM_LOCUS12953</name>
</gene>
<keyword evidence="1" id="KW-1133">Transmembrane helix</keyword>
<name>A0A484L4B4_9ASTE</name>
<proteinExistence type="predicted"/>